<gene>
    <name evidence="2" type="ORF">GUJ93_ZPchr0013g37503</name>
</gene>
<dbReference type="AlphaFoldDB" id="A0A8J5WWE7"/>
<evidence type="ECO:0000313" key="2">
    <source>
        <dbReference type="EMBL" id="KAG8096242.1"/>
    </source>
</evidence>
<feature type="region of interest" description="Disordered" evidence="1">
    <location>
        <begin position="43"/>
        <end position="88"/>
    </location>
</feature>
<comment type="caution">
    <text evidence="2">The sequence shown here is derived from an EMBL/GenBank/DDBJ whole genome shotgun (WGS) entry which is preliminary data.</text>
</comment>
<evidence type="ECO:0000256" key="1">
    <source>
        <dbReference type="SAM" id="MobiDB-lite"/>
    </source>
</evidence>
<proteinExistence type="predicted"/>
<accession>A0A8J5WWE7</accession>
<name>A0A8J5WWE7_ZIZPA</name>
<feature type="compositionally biased region" description="Pro residues" evidence="1">
    <location>
        <begin position="46"/>
        <end position="58"/>
    </location>
</feature>
<dbReference type="Proteomes" id="UP000729402">
    <property type="component" value="Unassembled WGS sequence"/>
</dbReference>
<reference evidence="2" key="2">
    <citation type="submission" date="2021-02" db="EMBL/GenBank/DDBJ databases">
        <authorList>
            <person name="Kimball J.A."/>
            <person name="Haas M.W."/>
            <person name="Macchietto M."/>
            <person name="Kono T."/>
            <person name="Duquette J."/>
            <person name="Shao M."/>
        </authorList>
    </citation>
    <scope>NUCLEOTIDE SEQUENCE</scope>
    <source>
        <tissue evidence="2">Fresh leaf tissue</tissue>
    </source>
</reference>
<keyword evidence="3" id="KW-1185">Reference proteome</keyword>
<protein>
    <submittedName>
        <fullName evidence="2">Uncharacterized protein</fullName>
    </submittedName>
</protein>
<feature type="compositionally biased region" description="Polar residues" evidence="1">
    <location>
        <begin position="61"/>
        <end position="71"/>
    </location>
</feature>
<feature type="compositionally biased region" description="Pro residues" evidence="1">
    <location>
        <begin position="76"/>
        <end position="88"/>
    </location>
</feature>
<reference evidence="2" key="1">
    <citation type="journal article" date="2021" name="bioRxiv">
        <title>Whole Genome Assembly and Annotation of Northern Wild Rice, Zizania palustris L., Supports a Whole Genome Duplication in the Zizania Genus.</title>
        <authorList>
            <person name="Haas M."/>
            <person name="Kono T."/>
            <person name="Macchietto M."/>
            <person name="Millas R."/>
            <person name="McGilp L."/>
            <person name="Shao M."/>
            <person name="Duquette J."/>
            <person name="Hirsch C.N."/>
            <person name="Kimball J."/>
        </authorList>
    </citation>
    <scope>NUCLEOTIDE SEQUENCE</scope>
    <source>
        <tissue evidence="2">Fresh leaf tissue</tissue>
    </source>
</reference>
<evidence type="ECO:0000313" key="3">
    <source>
        <dbReference type="Proteomes" id="UP000729402"/>
    </source>
</evidence>
<sequence length="187" mass="20594">MWLFCLAWQLRTLPRHPKQAANPQPPSAPFPIRFFHRTPIPSWRSSPPPPPWHPPEPSTPVASTNSPSDASQAPPGRTPAPTSSPPPFLSSPAAAAASLCHRGAAFRNPHREGKVHQQILPECTSLLYAIRIQKMDQPPNGFAARGLFFSTLMGKMVLPLLSSCLAEGFPALRLPVHFLMLHLRSHY</sequence>
<organism evidence="2 3">
    <name type="scientific">Zizania palustris</name>
    <name type="common">Northern wild rice</name>
    <dbReference type="NCBI Taxonomy" id="103762"/>
    <lineage>
        <taxon>Eukaryota</taxon>
        <taxon>Viridiplantae</taxon>
        <taxon>Streptophyta</taxon>
        <taxon>Embryophyta</taxon>
        <taxon>Tracheophyta</taxon>
        <taxon>Spermatophyta</taxon>
        <taxon>Magnoliopsida</taxon>
        <taxon>Liliopsida</taxon>
        <taxon>Poales</taxon>
        <taxon>Poaceae</taxon>
        <taxon>BOP clade</taxon>
        <taxon>Oryzoideae</taxon>
        <taxon>Oryzeae</taxon>
        <taxon>Zizaniinae</taxon>
        <taxon>Zizania</taxon>
    </lineage>
</organism>
<dbReference type="EMBL" id="JAAALK010000079">
    <property type="protein sequence ID" value="KAG8096242.1"/>
    <property type="molecule type" value="Genomic_DNA"/>
</dbReference>